<dbReference type="KEGG" id="psai:C3B54_111030"/>
<dbReference type="AlphaFoldDB" id="A0A2L2BQT9"/>
<dbReference type="EC" id="2.3.1.286" evidence="1"/>
<dbReference type="PANTHER" id="PTHR11085">
    <property type="entry name" value="NAD-DEPENDENT PROTEIN DEACYLASE SIRTUIN-5, MITOCHONDRIAL-RELATED"/>
    <property type="match status" value="1"/>
</dbReference>
<dbReference type="InterPro" id="IPR029035">
    <property type="entry name" value="DHS-like_NAD/FAD-binding_dom"/>
</dbReference>
<dbReference type="InterPro" id="IPR003000">
    <property type="entry name" value="Sirtuin"/>
</dbReference>
<dbReference type="InterPro" id="IPR026590">
    <property type="entry name" value="Ssirtuin_cat_dom"/>
</dbReference>
<dbReference type="Gene3D" id="3.40.50.1220">
    <property type="entry name" value="TPP-binding domain"/>
    <property type="match status" value="1"/>
</dbReference>
<evidence type="ECO:0000259" key="5">
    <source>
        <dbReference type="PROSITE" id="PS50305"/>
    </source>
</evidence>
<evidence type="ECO:0000256" key="1">
    <source>
        <dbReference type="ARBA" id="ARBA00012928"/>
    </source>
</evidence>
<gene>
    <name evidence="6" type="ORF">C3B54_111030</name>
</gene>
<dbReference type="RefSeq" id="WP_104913532.1">
    <property type="nucleotide sequence ID" value="NZ_CP026923.1"/>
</dbReference>
<feature type="binding site" evidence="4">
    <location>
        <position position="137"/>
    </location>
    <ligand>
        <name>Zn(2+)</name>
        <dbReference type="ChEBI" id="CHEBI:29105"/>
    </ligand>
</feature>
<protein>
    <recommendedName>
        <fullName evidence="1">protein acetyllysine N-acetyltransferase</fullName>
        <ecNumber evidence="1">2.3.1.286</ecNumber>
    </recommendedName>
</protein>
<dbReference type="Proteomes" id="UP000243077">
    <property type="component" value="Chromosome"/>
</dbReference>
<feature type="binding site" evidence="4">
    <location>
        <position position="191"/>
    </location>
    <ligand>
        <name>Zn(2+)</name>
        <dbReference type="ChEBI" id="CHEBI:29105"/>
    </ligand>
</feature>
<evidence type="ECO:0000256" key="4">
    <source>
        <dbReference type="PROSITE-ProRule" id="PRU00236"/>
    </source>
</evidence>
<sequence>MSLLAPLSSVVPPTGHTIEYAAEVIRGRPLCILTGAGISTDSGIPDYRGEGAPKNHPMTFNEFMGSEARRRRYWMGAHLGWMRFHHARPNEGHLAIADLEERGMATGVVTQNVDGLHHDAGSKRVVDLHGRLDRVRCMDCGQSYARSAIETQISQDNPGFIDAVDENLIRPDGDVEVPEGIDFVVPRCDLCKGVLKPEVVFFGEFVPGSVFRHAQALLAQSGALVVAGSSLVVNTGMRLVSQAKKRRLPIVVINRGPTRADQVATVRIEGGTSESLSALRQAVGDSIA</sequence>
<proteinExistence type="predicted"/>
<evidence type="ECO:0000256" key="3">
    <source>
        <dbReference type="ARBA" id="ARBA00023027"/>
    </source>
</evidence>
<dbReference type="PROSITE" id="PS50305">
    <property type="entry name" value="SIRTUIN"/>
    <property type="match status" value="1"/>
</dbReference>
<feature type="binding site" evidence="4">
    <location>
        <position position="188"/>
    </location>
    <ligand>
        <name>Zn(2+)</name>
        <dbReference type="ChEBI" id="CHEBI:29105"/>
    </ligand>
</feature>
<dbReference type="Gene3D" id="3.30.1600.10">
    <property type="entry name" value="SIR2/SIRT2 'Small Domain"/>
    <property type="match status" value="1"/>
</dbReference>
<accession>A0A2L2BQT9</accession>
<feature type="binding site" evidence="4">
    <location>
        <position position="140"/>
    </location>
    <ligand>
        <name>Zn(2+)</name>
        <dbReference type="ChEBI" id="CHEBI:29105"/>
    </ligand>
</feature>
<dbReference type="InterPro" id="IPR050134">
    <property type="entry name" value="NAD-dep_sirtuin_deacylases"/>
</dbReference>
<keyword evidence="2" id="KW-0808">Transferase</keyword>
<feature type="active site" description="Proton acceptor" evidence="4">
    <location>
        <position position="129"/>
    </location>
</feature>
<dbReference type="InterPro" id="IPR026591">
    <property type="entry name" value="Sirtuin_cat_small_dom_sf"/>
</dbReference>
<evidence type="ECO:0000313" key="7">
    <source>
        <dbReference type="Proteomes" id="UP000243077"/>
    </source>
</evidence>
<keyword evidence="4" id="KW-0862">Zinc</keyword>
<dbReference type="GO" id="GO:0046872">
    <property type="term" value="F:metal ion binding"/>
    <property type="evidence" value="ECO:0007669"/>
    <property type="project" value="UniProtKB-KW"/>
</dbReference>
<dbReference type="OrthoDB" id="9800582at2"/>
<dbReference type="PANTHER" id="PTHR11085:SF10">
    <property type="entry name" value="NAD-DEPENDENT PROTEIN DEACYLASE SIRTUIN-5, MITOCHONDRIAL-RELATED"/>
    <property type="match status" value="1"/>
</dbReference>
<feature type="domain" description="Deacetylase sirtuin-type" evidence="5">
    <location>
        <begin position="11"/>
        <end position="288"/>
    </location>
</feature>
<reference evidence="6 7" key="1">
    <citation type="submission" date="2018-02" db="EMBL/GenBank/DDBJ databases">
        <title>Complete genome of the streamlined marine actinobacterium Pontimonas salivibrio CL-TW6 adapted to coastal planktonic lifestype.</title>
        <authorList>
            <person name="Cho B.C."/>
            <person name="Hardies S.C."/>
            <person name="Jang G.I."/>
            <person name="Hwang C.Y."/>
        </authorList>
    </citation>
    <scope>NUCLEOTIDE SEQUENCE [LARGE SCALE GENOMIC DNA]</scope>
    <source>
        <strain evidence="6 7">CL-TW6</strain>
    </source>
</reference>
<dbReference type="GO" id="GO:0017136">
    <property type="term" value="F:histone deacetylase activity, NAD-dependent"/>
    <property type="evidence" value="ECO:0007669"/>
    <property type="project" value="TreeGrafter"/>
</dbReference>
<dbReference type="GO" id="GO:0070403">
    <property type="term" value="F:NAD+ binding"/>
    <property type="evidence" value="ECO:0007669"/>
    <property type="project" value="InterPro"/>
</dbReference>
<evidence type="ECO:0000313" key="6">
    <source>
        <dbReference type="EMBL" id="AVG23997.1"/>
    </source>
</evidence>
<dbReference type="EMBL" id="CP026923">
    <property type="protein sequence ID" value="AVG23997.1"/>
    <property type="molecule type" value="Genomic_DNA"/>
</dbReference>
<name>A0A2L2BQT9_9MICO</name>
<dbReference type="Pfam" id="PF02146">
    <property type="entry name" value="SIR2"/>
    <property type="match status" value="1"/>
</dbReference>
<dbReference type="SUPFAM" id="SSF52467">
    <property type="entry name" value="DHS-like NAD/FAD-binding domain"/>
    <property type="match status" value="1"/>
</dbReference>
<evidence type="ECO:0000256" key="2">
    <source>
        <dbReference type="ARBA" id="ARBA00022679"/>
    </source>
</evidence>
<organism evidence="6 7">
    <name type="scientific">Pontimonas salivibrio</name>
    <dbReference type="NCBI Taxonomy" id="1159327"/>
    <lineage>
        <taxon>Bacteria</taxon>
        <taxon>Bacillati</taxon>
        <taxon>Actinomycetota</taxon>
        <taxon>Actinomycetes</taxon>
        <taxon>Micrococcales</taxon>
        <taxon>Microbacteriaceae</taxon>
        <taxon>Pontimonas</taxon>
    </lineage>
</organism>
<keyword evidence="4" id="KW-0479">Metal-binding</keyword>
<keyword evidence="7" id="KW-1185">Reference proteome</keyword>
<keyword evidence="3" id="KW-0520">NAD</keyword>